<evidence type="ECO:0000256" key="9">
    <source>
        <dbReference type="ARBA" id="ARBA00023242"/>
    </source>
</evidence>
<evidence type="ECO:0000256" key="12">
    <source>
        <dbReference type="PIRSR" id="PIRSR028762-2"/>
    </source>
</evidence>
<dbReference type="GO" id="GO:0004482">
    <property type="term" value="F:mRNA 5'-cap (guanine-N7-)-methyltransferase activity"/>
    <property type="evidence" value="ECO:0007669"/>
    <property type="project" value="UniProtKB-EC"/>
</dbReference>
<evidence type="ECO:0000256" key="1">
    <source>
        <dbReference type="ARBA" id="ARBA00004123"/>
    </source>
</evidence>
<feature type="site" description="mRNA cap binding" evidence="12">
    <location>
        <position position="294"/>
    </location>
</feature>
<keyword evidence="15" id="KW-1185">Reference proteome</keyword>
<feature type="binding site" evidence="11">
    <location>
        <position position="83"/>
    </location>
    <ligand>
        <name>S-adenosyl-L-methionine</name>
        <dbReference type="ChEBI" id="CHEBI:59789"/>
    </ligand>
</feature>
<feature type="site" description="mRNA cap binding" evidence="12">
    <location>
        <position position="231"/>
    </location>
</feature>
<dbReference type="GO" id="GO:0003723">
    <property type="term" value="F:RNA binding"/>
    <property type="evidence" value="ECO:0007669"/>
    <property type="project" value="UniProtKB-KW"/>
</dbReference>
<keyword evidence="6" id="KW-0949">S-adenosyl-L-methionine</keyword>
<dbReference type="PANTHER" id="PTHR12189:SF2">
    <property type="entry name" value="MRNA CAP GUANINE-N7 METHYLTRANSFERASE"/>
    <property type="match status" value="1"/>
</dbReference>
<name>A0AAE0EST8_9CHLO</name>
<feature type="binding site" evidence="11">
    <location>
        <position position="138"/>
    </location>
    <ligand>
        <name>S-adenosyl-L-methionine</name>
        <dbReference type="ChEBI" id="CHEBI:59789"/>
    </ligand>
</feature>
<sequence>MGDDVLNAAQRVASHYSTRGNQTLFERRTSPIARLRILNNWIKSVLIKTYVHEDNHVLDIACGKGGDFPKWSRAKIGCYVGVDIAEGSVKTDAPERYNNGRVQKEYTFHARLFHADAFQVDLLPHIGDLGPFDIVSCQFAFHYCFNTEERAKQCLQNIGDALRPKGMFIGTTADANVLVKNLRKAESLSFGNSVYSVEFPQEHASKAFPPGTPFGIRYKFTLADAVEEVDEYLVPWPKLVELAAEVGLKPVLNANFHDYAAYNLTIAENVELLAGMGFEREAMSEDEWEASRIYMVMAFEKEGDTKDICSTGEGGCRCKRDSQGLK</sequence>
<evidence type="ECO:0000256" key="6">
    <source>
        <dbReference type="ARBA" id="ARBA00022691"/>
    </source>
</evidence>
<evidence type="ECO:0000256" key="11">
    <source>
        <dbReference type="PIRSR" id="PIRSR028762-1"/>
    </source>
</evidence>
<feature type="binding site" evidence="12">
    <location>
        <begin position="39"/>
        <end position="40"/>
    </location>
    <ligand>
        <name>mRNA</name>
        <dbReference type="ChEBI" id="CHEBI:33699"/>
    </ligand>
</feature>
<dbReference type="AlphaFoldDB" id="A0AAE0EST8"/>
<reference evidence="14 15" key="1">
    <citation type="journal article" date="2015" name="Genome Biol. Evol.">
        <title>Comparative Genomics of a Bacterivorous Green Alga Reveals Evolutionary Causalities and Consequences of Phago-Mixotrophic Mode of Nutrition.</title>
        <authorList>
            <person name="Burns J.A."/>
            <person name="Paasch A."/>
            <person name="Narechania A."/>
            <person name="Kim E."/>
        </authorList>
    </citation>
    <scope>NUCLEOTIDE SEQUENCE [LARGE SCALE GENOMIC DNA]</scope>
    <source>
        <strain evidence="14 15">PLY_AMNH</strain>
    </source>
</reference>
<dbReference type="Pfam" id="PF03291">
    <property type="entry name" value="mRNA_G-N7_MeTrfase"/>
    <property type="match status" value="1"/>
</dbReference>
<dbReference type="InterPro" id="IPR039753">
    <property type="entry name" value="RG7MT1"/>
</dbReference>
<protein>
    <recommendedName>
        <fullName evidence="2">mRNA (guanine-N(7))-methyltransferase</fullName>
        <ecNumber evidence="2">2.1.1.56</ecNumber>
    </recommendedName>
</protein>
<gene>
    <name evidence="14" type="ORF">CYMTET_52369</name>
</gene>
<feature type="site" description="mRNA cap binding" evidence="12">
    <location>
        <position position="142"/>
    </location>
</feature>
<evidence type="ECO:0000256" key="4">
    <source>
        <dbReference type="ARBA" id="ARBA00022664"/>
    </source>
</evidence>
<evidence type="ECO:0000313" key="14">
    <source>
        <dbReference type="EMBL" id="KAK3237565.1"/>
    </source>
</evidence>
<keyword evidence="3" id="KW-0489">Methyltransferase</keyword>
<comment type="catalytic activity">
    <reaction evidence="10">
        <text>a 5'-end (5'-triphosphoguanosine)-ribonucleoside in mRNA + S-adenosyl-L-methionine = a 5'-end (N(7)-methyl 5'-triphosphoguanosine)-ribonucleoside in mRNA + S-adenosyl-L-homocysteine</text>
        <dbReference type="Rhea" id="RHEA:67008"/>
        <dbReference type="Rhea" id="RHEA-COMP:17166"/>
        <dbReference type="Rhea" id="RHEA-COMP:17167"/>
        <dbReference type="ChEBI" id="CHEBI:57856"/>
        <dbReference type="ChEBI" id="CHEBI:59789"/>
        <dbReference type="ChEBI" id="CHEBI:156461"/>
        <dbReference type="ChEBI" id="CHEBI:167617"/>
        <dbReference type="EC" id="2.1.1.56"/>
    </reaction>
</comment>
<evidence type="ECO:0000256" key="10">
    <source>
        <dbReference type="ARBA" id="ARBA00044712"/>
    </source>
</evidence>
<organism evidence="14 15">
    <name type="scientific">Cymbomonas tetramitiformis</name>
    <dbReference type="NCBI Taxonomy" id="36881"/>
    <lineage>
        <taxon>Eukaryota</taxon>
        <taxon>Viridiplantae</taxon>
        <taxon>Chlorophyta</taxon>
        <taxon>Pyramimonadophyceae</taxon>
        <taxon>Pyramimonadales</taxon>
        <taxon>Pyramimonadaceae</taxon>
        <taxon>Cymbomonas</taxon>
    </lineage>
</organism>
<dbReference type="EC" id="2.1.1.56" evidence="2"/>
<feature type="site" description="mRNA cap binding" evidence="12">
    <location>
        <position position="64"/>
    </location>
</feature>
<accession>A0AAE0EST8</accession>
<proteinExistence type="predicted"/>
<keyword evidence="8 12" id="KW-0506">mRNA capping</keyword>
<keyword evidence="7" id="KW-0694">RNA-binding</keyword>
<evidence type="ECO:0000256" key="5">
    <source>
        <dbReference type="ARBA" id="ARBA00022679"/>
    </source>
</evidence>
<keyword evidence="9" id="KW-0539">Nucleus</keyword>
<feature type="site" description="mRNA cap binding" evidence="12">
    <location>
        <position position="96"/>
    </location>
</feature>
<evidence type="ECO:0000256" key="8">
    <source>
        <dbReference type="ARBA" id="ARBA00023042"/>
    </source>
</evidence>
<dbReference type="CDD" id="cd02440">
    <property type="entry name" value="AdoMet_MTases"/>
    <property type="match status" value="1"/>
</dbReference>
<dbReference type="PROSITE" id="PS51562">
    <property type="entry name" value="RNA_CAP0_MT"/>
    <property type="match status" value="1"/>
</dbReference>
<dbReference type="GO" id="GO:0005634">
    <property type="term" value="C:nucleus"/>
    <property type="evidence" value="ECO:0007669"/>
    <property type="project" value="UniProtKB-SubCell"/>
</dbReference>
<keyword evidence="5" id="KW-0808">Transferase</keyword>
<keyword evidence="4" id="KW-0507">mRNA processing</keyword>
<feature type="domain" description="MRNA cap 0 methyltransferase" evidence="13">
    <location>
        <begin position="30"/>
        <end position="302"/>
    </location>
</feature>
<dbReference type="Proteomes" id="UP001190700">
    <property type="component" value="Unassembled WGS sequence"/>
</dbReference>
<dbReference type="InterPro" id="IPR004971">
    <property type="entry name" value="mRNA_G-N7_MeTrfase_dom"/>
</dbReference>
<comment type="caution">
    <text evidence="14">The sequence shown here is derived from an EMBL/GenBank/DDBJ whole genome shotgun (WGS) entry which is preliminary data.</text>
</comment>
<evidence type="ECO:0000256" key="2">
    <source>
        <dbReference type="ARBA" id="ARBA00011926"/>
    </source>
</evidence>
<feature type="binding site" evidence="11">
    <location>
        <position position="61"/>
    </location>
    <ligand>
        <name>S-adenosyl-L-methionine</name>
        <dbReference type="ChEBI" id="CHEBI:59789"/>
    </ligand>
</feature>
<evidence type="ECO:0000313" key="15">
    <source>
        <dbReference type="Proteomes" id="UP001190700"/>
    </source>
</evidence>
<dbReference type="PIRSF" id="PIRSF028762">
    <property type="entry name" value="ABD1"/>
    <property type="match status" value="1"/>
</dbReference>
<feature type="binding site" evidence="11">
    <location>
        <position position="43"/>
    </location>
    <ligand>
        <name>S-adenosyl-L-methionine</name>
        <dbReference type="ChEBI" id="CHEBI:59789"/>
    </ligand>
</feature>
<dbReference type="InterPro" id="IPR029063">
    <property type="entry name" value="SAM-dependent_MTases_sf"/>
</dbReference>
<evidence type="ECO:0000256" key="3">
    <source>
        <dbReference type="ARBA" id="ARBA00022603"/>
    </source>
</evidence>
<feature type="site" description="mRNA cap binding" evidence="12">
    <location>
        <position position="70"/>
    </location>
</feature>
<dbReference type="Gene3D" id="3.40.50.150">
    <property type="entry name" value="Vaccinia Virus protein VP39"/>
    <property type="match status" value="1"/>
</dbReference>
<dbReference type="EMBL" id="LGRX02034530">
    <property type="protein sequence ID" value="KAK3237565.1"/>
    <property type="molecule type" value="Genomic_DNA"/>
</dbReference>
<evidence type="ECO:0000256" key="7">
    <source>
        <dbReference type="ARBA" id="ARBA00022884"/>
    </source>
</evidence>
<feature type="binding site" evidence="11">
    <location>
        <position position="116"/>
    </location>
    <ligand>
        <name>S-adenosyl-L-methionine</name>
        <dbReference type="ChEBI" id="CHEBI:59789"/>
    </ligand>
</feature>
<comment type="subcellular location">
    <subcellularLocation>
        <location evidence="1">Nucleus</location>
    </subcellularLocation>
</comment>
<evidence type="ECO:0000259" key="13">
    <source>
        <dbReference type="PROSITE" id="PS51562"/>
    </source>
</evidence>
<dbReference type="SUPFAM" id="SSF53335">
    <property type="entry name" value="S-adenosyl-L-methionine-dependent methyltransferases"/>
    <property type="match status" value="1"/>
</dbReference>
<dbReference type="PANTHER" id="PTHR12189">
    <property type="entry name" value="MRNA GUANINE-7- METHYLTRANSFERASE"/>
    <property type="match status" value="1"/>
</dbReference>
<feature type="binding site" evidence="11">
    <location>
        <position position="143"/>
    </location>
    <ligand>
        <name>S-adenosyl-L-methionine</name>
        <dbReference type="ChEBI" id="CHEBI:59789"/>
    </ligand>
</feature>
<dbReference type="InterPro" id="IPR016899">
    <property type="entry name" value="mRNA_G-N7_MeTrfase_euk"/>
</dbReference>